<dbReference type="FunFam" id="3.90.215.10:FF:000001">
    <property type="entry name" value="Tenascin isoform 1"/>
    <property type="match status" value="1"/>
</dbReference>
<protein>
    <submittedName>
        <fullName evidence="5">GH20551</fullName>
    </submittedName>
</protein>
<dbReference type="InterPro" id="IPR020837">
    <property type="entry name" value="Fibrinogen_CS"/>
</dbReference>
<dbReference type="CDD" id="cd00087">
    <property type="entry name" value="FReD"/>
    <property type="match status" value="1"/>
</dbReference>
<dbReference type="OMA" id="GRGICWK"/>
<evidence type="ECO:0000256" key="3">
    <source>
        <dbReference type="SAM" id="Coils"/>
    </source>
</evidence>
<keyword evidence="1" id="KW-1015">Disulfide bond</keyword>
<evidence type="ECO:0000313" key="5">
    <source>
        <dbReference type="EMBL" id="EDW01259.1"/>
    </source>
</evidence>
<evidence type="ECO:0000256" key="2">
    <source>
        <dbReference type="ARBA" id="ARBA00053344"/>
    </source>
</evidence>
<name>B4J8J2_DROGR</name>
<sequence length="273" mass="31016">MTSSPLAHLQELYEKAEDLISSLRVEINRMQKSSRSAETTKIAKQQGKNEKIDTYPPSCLAAMINTNGIYTIEVPGLRPFPVSCDTGKAGAGWTVIQRRQDGSENFYRSWAEYRTGFGNLSAEFFMGLEQLHRITNAEPYELFVQLEDFDGESHYAKYDRFVVANESEAYALRVLGKYTGDAGDSLRYHVGMPFSTFDNDKTTNHCALTYVGAWWYNACQHSNLNGQYVEGGNYEVKLSGRGICWQSWRGYDYGYKLTQMMIRPRCRATSKAP</sequence>
<dbReference type="PROSITE" id="PS00514">
    <property type="entry name" value="FIBRINOGEN_C_1"/>
    <property type="match status" value="1"/>
</dbReference>
<dbReference type="EMBL" id="CH916367">
    <property type="protein sequence ID" value="EDW01259.1"/>
    <property type="molecule type" value="Genomic_DNA"/>
</dbReference>
<dbReference type="eggNOG" id="KOG2579">
    <property type="taxonomic scope" value="Eukaryota"/>
</dbReference>
<dbReference type="FunCoup" id="B4J8J2">
    <property type="interactions" value="5"/>
</dbReference>
<reference evidence="5 6" key="1">
    <citation type="journal article" date="2007" name="Nature">
        <title>Evolution of genes and genomes on the Drosophila phylogeny.</title>
        <authorList>
            <consortium name="Drosophila 12 Genomes Consortium"/>
            <person name="Clark A.G."/>
            <person name="Eisen M.B."/>
            <person name="Smith D.R."/>
            <person name="Bergman C.M."/>
            <person name="Oliver B."/>
            <person name="Markow T.A."/>
            <person name="Kaufman T.C."/>
            <person name="Kellis M."/>
            <person name="Gelbart W."/>
            <person name="Iyer V.N."/>
            <person name="Pollard D.A."/>
            <person name="Sackton T.B."/>
            <person name="Larracuente A.M."/>
            <person name="Singh N.D."/>
            <person name="Abad J.P."/>
            <person name="Abt D.N."/>
            <person name="Adryan B."/>
            <person name="Aguade M."/>
            <person name="Akashi H."/>
            <person name="Anderson W.W."/>
            <person name="Aquadro C.F."/>
            <person name="Ardell D.H."/>
            <person name="Arguello R."/>
            <person name="Artieri C.G."/>
            <person name="Barbash D.A."/>
            <person name="Barker D."/>
            <person name="Barsanti P."/>
            <person name="Batterham P."/>
            <person name="Batzoglou S."/>
            <person name="Begun D."/>
            <person name="Bhutkar A."/>
            <person name="Blanco E."/>
            <person name="Bosak S.A."/>
            <person name="Bradley R.K."/>
            <person name="Brand A.D."/>
            <person name="Brent M.R."/>
            <person name="Brooks A.N."/>
            <person name="Brown R.H."/>
            <person name="Butlin R.K."/>
            <person name="Caggese C."/>
            <person name="Calvi B.R."/>
            <person name="Bernardo de Carvalho A."/>
            <person name="Caspi A."/>
            <person name="Castrezana S."/>
            <person name="Celniker S.E."/>
            <person name="Chang J.L."/>
            <person name="Chapple C."/>
            <person name="Chatterji S."/>
            <person name="Chinwalla A."/>
            <person name="Civetta A."/>
            <person name="Clifton S.W."/>
            <person name="Comeron J.M."/>
            <person name="Costello J.C."/>
            <person name="Coyne J.A."/>
            <person name="Daub J."/>
            <person name="David R.G."/>
            <person name="Delcher A.L."/>
            <person name="Delehaunty K."/>
            <person name="Do C.B."/>
            <person name="Ebling H."/>
            <person name="Edwards K."/>
            <person name="Eickbush T."/>
            <person name="Evans J.D."/>
            <person name="Filipski A."/>
            <person name="Findeiss S."/>
            <person name="Freyhult E."/>
            <person name="Fulton L."/>
            <person name="Fulton R."/>
            <person name="Garcia A.C."/>
            <person name="Gardiner A."/>
            <person name="Garfield D.A."/>
            <person name="Garvin B.E."/>
            <person name="Gibson G."/>
            <person name="Gilbert D."/>
            <person name="Gnerre S."/>
            <person name="Godfrey J."/>
            <person name="Good R."/>
            <person name="Gotea V."/>
            <person name="Gravely B."/>
            <person name="Greenberg A.J."/>
            <person name="Griffiths-Jones S."/>
            <person name="Gross S."/>
            <person name="Guigo R."/>
            <person name="Gustafson E.A."/>
            <person name="Haerty W."/>
            <person name="Hahn M.W."/>
            <person name="Halligan D.L."/>
            <person name="Halpern A.L."/>
            <person name="Halter G.M."/>
            <person name="Han M.V."/>
            <person name="Heger A."/>
            <person name="Hillier L."/>
            <person name="Hinrichs A.S."/>
            <person name="Holmes I."/>
            <person name="Hoskins R.A."/>
            <person name="Hubisz M.J."/>
            <person name="Hultmark D."/>
            <person name="Huntley M.A."/>
            <person name="Jaffe D.B."/>
            <person name="Jagadeeshan S."/>
            <person name="Jeck W.R."/>
            <person name="Johnson J."/>
            <person name="Jones C.D."/>
            <person name="Jordan W.C."/>
            <person name="Karpen G.H."/>
            <person name="Kataoka E."/>
            <person name="Keightley P.D."/>
            <person name="Kheradpour P."/>
            <person name="Kirkness E.F."/>
            <person name="Koerich L.B."/>
            <person name="Kristiansen K."/>
            <person name="Kudrna D."/>
            <person name="Kulathinal R.J."/>
            <person name="Kumar S."/>
            <person name="Kwok R."/>
            <person name="Lander E."/>
            <person name="Langley C.H."/>
            <person name="Lapoint R."/>
            <person name="Lazzaro B.P."/>
            <person name="Lee S.J."/>
            <person name="Levesque L."/>
            <person name="Li R."/>
            <person name="Lin C.F."/>
            <person name="Lin M.F."/>
            <person name="Lindblad-Toh K."/>
            <person name="Llopart A."/>
            <person name="Long M."/>
            <person name="Low L."/>
            <person name="Lozovsky E."/>
            <person name="Lu J."/>
            <person name="Luo M."/>
            <person name="Machado C.A."/>
            <person name="Makalowski W."/>
            <person name="Marzo M."/>
            <person name="Matsuda M."/>
            <person name="Matzkin L."/>
            <person name="McAllister B."/>
            <person name="McBride C.S."/>
            <person name="McKernan B."/>
            <person name="McKernan K."/>
            <person name="Mendez-Lago M."/>
            <person name="Minx P."/>
            <person name="Mollenhauer M.U."/>
            <person name="Montooth K."/>
            <person name="Mount S.M."/>
            <person name="Mu X."/>
            <person name="Myers E."/>
            <person name="Negre B."/>
            <person name="Newfeld S."/>
            <person name="Nielsen R."/>
            <person name="Noor M.A."/>
            <person name="O'Grady P."/>
            <person name="Pachter L."/>
            <person name="Papaceit M."/>
            <person name="Parisi M.J."/>
            <person name="Parisi M."/>
            <person name="Parts L."/>
            <person name="Pedersen J.S."/>
            <person name="Pesole G."/>
            <person name="Phillippy A.M."/>
            <person name="Ponting C.P."/>
            <person name="Pop M."/>
            <person name="Porcelli D."/>
            <person name="Powell J.R."/>
            <person name="Prohaska S."/>
            <person name="Pruitt K."/>
            <person name="Puig M."/>
            <person name="Quesneville H."/>
            <person name="Ram K.R."/>
            <person name="Rand D."/>
            <person name="Rasmussen M.D."/>
            <person name="Reed L.K."/>
            <person name="Reenan R."/>
            <person name="Reily A."/>
            <person name="Remington K.A."/>
            <person name="Rieger T.T."/>
            <person name="Ritchie M.G."/>
            <person name="Robin C."/>
            <person name="Rogers Y.H."/>
            <person name="Rohde C."/>
            <person name="Rozas J."/>
            <person name="Rubenfield M.J."/>
            <person name="Ruiz A."/>
            <person name="Russo S."/>
            <person name="Salzberg S.L."/>
            <person name="Sanchez-Gracia A."/>
            <person name="Saranga D.J."/>
            <person name="Sato H."/>
            <person name="Schaeffer S.W."/>
            <person name="Schatz M.C."/>
            <person name="Schlenke T."/>
            <person name="Schwartz R."/>
            <person name="Segarra C."/>
            <person name="Singh R.S."/>
            <person name="Sirot L."/>
            <person name="Sirota M."/>
            <person name="Sisneros N.B."/>
            <person name="Smith C.D."/>
            <person name="Smith T.F."/>
            <person name="Spieth J."/>
            <person name="Stage D.E."/>
            <person name="Stark A."/>
            <person name="Stephan W."/>
            <person name="Strausberg R.L."/>
            <person name="Strempel S."/>
            <person name="Sturgill D."/>
            <person name="Sutton G."/>
            <person name="Sutton G.G."/>
            <person name="Tao W."/>
            <person name="Teichmann S."/>
            <person name="Tobari Y.N."/>
            <person name="Tomimura Y."/>
            <person name="Tsolas J.M."/>
            <person name="Valente V.L."/>
            <person name="Venter E."/>
            <person name="Venter J.C."/>
            <person name="Vicario S."/>
            <person name="Vieira F.G."/>
            <person name="Vilella A.J."/>
            <person name="Villasante A."/>
            <person name="Walenz B."/>
            <person name="Wang J."/>
            <person name="Wasserman M."/>
            <person name="Watts T."/>
            <person name="Wilson D."/>
            <person name="Wilson R.K."/>
            <person name="Wing R.A."/>
            <person name="Wolfner M.F."/>
            <person name="Wong A."/>
            <person name="Wong G.K."/>
            <person name="Wu C.I."/>
            <person name="Wu G."/>
            <person name="Yamamoto D."/>
            <person name="Yang H.P."/>
            <person name="Yang S.P."/>
            <person name="Yorke J.A."/>
            <person name="Yoshida K."/>
            <person name="Zdobnov E."/>
            <person name="Zhang P."/>
            <person name="Zhang Y."/>
            <person name="Zimin A.V."/>
            <person name="Baldwin J."/>
            <person name="Abdouelleil A."/>
            <person name="Abdulkadir J."/>
            <person name="Abebe A."/>
            <person name="Abera B."/>
            <person name="Abreu J."/>
            <person name="Acer S.C."/>
            <person name="Aftuck L."/>
            <person name="Alexander A."/>
            <person name="An P."/>
            <person name="Anderson E."/>
            <person name="Anderson S."/>
            <person name="Arachi H."/>
            <person name="Azer M."/>
            <person name="Bachantsang P."/>
            <person name="Barry A."/>
            <person name="Bayul T."/>
            <person name="Berlin A."/>
            <person name="Bessette D."/>
            <person name="Bloom T."/>
            <person name="Blye J."/>
            <person name="Boguslavskiy L."/>
            <person name="Bonnet C."/>
            <person name="Boukhgalter B."/>
            <person name="Bourzgui I."/>
            <person name="Brown A."/>
            <person name="Cahill P."/>
            <person name="Channer S."/>
            <person name="Cheshatsang Y."/>
            <person name="Chuda L."/>
            <person name="Citroen M."/>
            <person name="Collymore A."/>
            <person name="Cooke P."/>
            <person name="Costello M."/>
            <person name="D'Aco K."/>
            <person name="Daza R."/>
            <person name="De Haan G."/>
            <person name="DeGray S."/>
            <person name="DeMaso C."/>
            <person name="Dhargay N."/>
            <person name="Dooley K."/>
            <person name="Dooley E."/>
            <person name="Doricent M."/>
            <person name="Dorje P."/>
            <person name="Dorjee K."/>
            <person name="Dupes A."/>
            <person name="Elong R."/>
            <person name="Falk J."/>
            <person name="Farina A."/>
            <person name="Faro S."/>
            <person name="Ferguson D."/>
            <person name="Fisher S."/>
            <person name="Foley C.D."/>
            <person name="Franke A."/>
            <person name="Friedrich D."/>
            <person name="Gadbois L."/>
            <person name="Gearin G."/>
            <person name="Gearin C.R."/>
            <person name="Giannoukos G."/>
            <person name="Goode T."/>
            <person name="Graham J."/>
            <person name="Grandbois E."/>
            <person name="Grewal S."/>
            <person name="Gyaltsen K."/>
            <person name="Hafez N."/>
            <person name="Hagos B."/>
            <person name="Hall J."/>
            <person name="Henson C."/>
            <person name="Hollinger A."/>
            <person name="Honan T."/>
            <person name="Huard M.D."/>
            <person name="Hughes L."/>
            <person name="Hurhula B."/>
            <person name="Husby M.E."/>
            <person name="Kamat A."/>
            <person name="Kanga B."/>
            <person name="Kashin S."/>
            <person name="Khazanovich D."/>
            <person name="Kisner P."/>
            <person name="Lance K."/>
            <person name="Lara M."/>
            <person name="Lee W."/>
            <person name="Lennon N."/>
            <person name="Letendre F."/>
            <person name="LeVine R."/>
            <person name="Lipovsky A."/>
            <person name="Liu X."/>
            <person name="Liu J."/>
            <person name="Liu S."/>
            <person name="Lokyitsang T."/>
            <person name="Lokyitsang Y."/>
            <person name="Lubonja R."/>
            <person name="Lui A."/>
            <person name="MacDonald P."/>
            <person name="Magnisalis V."/>
            <person name="Maru K."/>
            <person name="Matthews C."/>
            <person name="McCusker W."/>
            <person name="McDonough S."/>
            <person name="Mehta T."/>
            <person name="Meldrim J."/>
            <person name="Meneus L."/>
            <person name="Mihai O."/>
            <person name="Mihalev A."/>
            <person name="Mihova T."/>
            <person name="Mittelman R."/>
            <person name="Mlenga V."/>
            <person name="Montmayeur A."/>
            <person name="Mulrain L."/>
            <person name="Navidi A."/>
            <person name="Naylor J."/>
            <person name="Negash T."/>
            <person name="Nguyen T."/>
            <person name="Nguyen N."/>
            <person name="Nicol R."/>
            <person name="Norbu C."/>
            <person name="Norbu N."/>
            <person name="Novod N."/>
            <person name="O'Neill B."/>
            <person name="Osman S."/>
            <person name="Markiewicz E."/>
            <person name="Oyono O.L."/>
            <person name="Patti C."/>
            <person name="Phunkhang P."/>
            <person name="Pierre F."/>
            <person name="Priest M."/>
            <person name="Raghuraman S."/>
            <person name="Rege F."/>
            <person name="Reyes R."/>
            <person name="Rise C."/>
            <person name="Rogov P."/>
            <person name="Ross K."/>
            <person name="Ryan E."/>
            <person name="Settipalli S."/>
            <person name="Shea T."/>
            <person name="Sherpa N."/>
            <person name="Shi L."/>
            <person name="Shih D."/>
            <person name="Sparrow T."/>
            <person name="Spaulding J."/>
            <person name="Stalker J."/>
            <person name="Stange-Thomann N."/>
            <person name="Stavropoulos S."/>
            <person name="Stone C."/>
            <person name="Strader C."/>
            <person name="Tesfaye S."/>
            <person name="Thomson T."/>
            <person name="Thoulutsang Y."/>
            <person name="Thoulutsang D."/>
            <person name="Topham K."/>
            <person name="Topping I."/>
            <person name="Tsamla T."/>
            <person name="Vassiliev H."/>
            <person name="Vo A."/>
            <person name="Wangchuk T."/>
            <person name="Wangdi T."/>
            <person name="Weiand M."/>
            <person name="Wilkinson J."/>
            <person name="Wilson A."/>
            <person name="Yadav S."/>
            <person name="Young G."/>
            <person name="Yu Q."/>
            <person name="Zembek L."/>
            <person name="Zhong D."/>
            <person name="Zimmer A."/>
            <person name="Zwirko Z."/>
            <person name="Jaffe D.B."/>
            <person name="Alvarez P."/>
            <person name="Brockman W."/>
            <person name="Butler J."/>
            <person name="Chin C."/>
            <person name="Gnerre S."/>
            <person name="Grabherr M."/>
            <person name="Kleber M."/>
            <person name="Mauceli E."/>
            <person name="MacCallum I."/>
        </authorList>
    </citation>
    <scope>NUCLEOTIDE SEQUENCE [LARGE SCALE GENOMIC DNA]</scope>
    <source>
        <strain evidence="6">Tucson 15287-2541.00</strain>
    </source>
</reference>
<dbReference type="OrthoDB" id="6145874at2759"/>
<dbReference type="GO" id="GO:0030246">
    <property type="term" value="F:carbohydrate binding"/>
    <property type="evidence" value="ECO:0007669"/>
    <property type="project" value="UniProtKB-ARBA"/>
</dbReference>
<dbReference type="InParanoid" id="B4J8J2"/>
<organism evidence="6">
    <name type="scientific">Drosophila grimshawi</name>
    <name type="common">Hawaiian fruit fly</name>
    <name type="synonym">Idiomyia grimshawi</name>
    <dbReference type="NCBI Taxonomy" id="7222"/>
    <lineage>
        <taxon>Eukaryota</taxon>
        <taxon>Metazoa</taxon>
        <taxon>Ecdysozoa</taxon>
        <taxon>Arthropoda</taxon>
        <taxon>Hexapoda</taxon>
        <taxon>Insecta</taxon>
        <taxon>Pterygota</taxon>
        <taxon>Neoptera</taxon>
        <taxon>Endopterygota</taxon>
        <taxon>Diptera</taxon>
        <taxon>Brachycera</taxon>
        <taxon>Muscomorpha</taxon>
        <taxon>Ephydroidea</taxon>
        <taxon>Drosophilidae</taxon>
        <taxon>Drosophila</taxon>
        <taxon>Hawaiian Drosophila</taxon>
    </lineage>
</organism>
<evidence type="ECO:0000313" key="6">
    <source>
        <dbReference type="Proteomes" id="UP000001070"/>
    </source>
</evidence>
<dbReference type="GO" id="GO:0005615">
    <property type="term" value="C:extracellular space"/>
    <property type="evidence" value="ECO:0007669"/>
    <property type="project" value="TreeGrafter"/>
</dbReference>
<dbReference type="Pfam" id="PF00147">
    <property type="entry name" value="Fibrinogen_C"/>
    <property type="match status" value="1"/>
</dbReference>
<dbReference type="SMART" id="SM00186">
    <property type="entry name" value="FBG"/>
    <property type="match status" value="1"/>
</dbReference>
<comment type="function">
    <text evidence="2">Lectin involved in innate immunity. Agglutinates all types of human erythrocytes, Gram-positive and Gram-negative bacteria. Has a stronger agglutinating activity towards Gram-negative bacteria than towards Gram-positive bacteria. Specifically recognizes acetyl group-containing substances on agglutinated cells. The hemagglutinating activity was inhibited by EDTA, acetyl group-containing mono- and disaccharides, N-acetyl derivatives of amino acids, other acetyl group-containing substances, propionamide and benzamide. Enhances the antimicrobial activity of big defensin against Gram-positive bacteria but not against Gram-negative bacteria.</text>
</comment>
<dbReference type="PROSITE" id="PS51406">
    <property type="entry name" value="FIBRINOGEN_C_2"/>
    <property type="match status" value="1"/>
</dbReference>
<dbReference type="PANTHER" id="PTHR19143">
    <property type="entry name" value="FIBRINOGEN/TENASCIN/ANGIOPOEITIN"/>
    <property type="match status" value="1"/>
</dbReference>
<keyword evidence="6" id="KW-1185">Reference proteome</keyword>
<keyword evidence="3" id="KW-0175">Coiled coil</keyword>
<dbReference type="PhylomeDB" id="B4J8J2"/>
<dbReference type="SUPFAM" id="SSF56496">
    <property type="entry name" value="Fibrinogen C-terminal domain-like"/>
    <property type="match status" value="1"/>
</dbReference>
<gene>
    <name evidence="5" type="primary">Dgri\GH20551</name>
    <name evidence="5" type="ORF">Dgri_GH20551</name>
</gene>
<dbReference type="SMR" id="B4J8J2"/>
<accession>B4J8J2</accession>
<feature type="coiled-coil region" evidence="3">
    <location>
        <begin position="6"/>
        <end position="33"/>
    </location>
</feature>
<proteinExistence type="predicted"/>
<dbReference type="InterPro" id="IPR014716">
    <property type="entry name" value="Fibrinogen_a/b/g_C_1"/>
</dbReference>
<evidence type="ECO:0000259" key="4">
    <source>
        <dbReference type="PROSITE" id="PS51406"/>
    </source>
</evidence>
<dbReference type="InterPro" id="IPR050373">
    <property type="entry name" value="Fibrinogen_C-term_domain"/>
</dbReference>
<dbReference type="HOGENOM" id="CLU_038628_6_0_1"/>
<dbReference type="Gene3D" id="3.90.215.10">
    <property type="entry name" value="Gamma Fibrinogen, chain A, domain 1"/>
    <property type="match status" value="1"/>
</dbReference>
<evidence type="ECO:0000256" key="1">
    <source>
        <dbReference type="ARBA" id="ARBA00023157"/>
    </source>
</evidence>
<dbReference type="PANTHER" id="PTHR19143:SF458">
    <property type="entry name" value="FIBRINOGEN C-TERMINAL DOMAIN-CONTAINING PROTEIN-RELATED"/>
    <property type="match status" value="1"/>
</dbReference>
<feature type="domain" description="Fibrinogen C-terminal" evidence="4">
    <location>
        <begin position="50"/>
        <end position="266"/>
    </location>
</feature>
<dbReference type="Proteomes" id="UP000001070">
    <property type="component" value="Unassembled WGS sequence"/>
</dbReference>
<dbReference type="STRING" id="7222.B4J8J2"/>
<dbReference type="InterPro" id="IPR002181">
    <property type="entry name" value="Fibrinogen_a/b/g_C_dom"/>
</dbReference>
<dbReference type="AlphaFoldDB" id="B4J8J2"/>
<dbReference type="InterPro" id="IPR036056">
    <property type="entry name" value="Fibrinogen-like_C"/>
</dbReference>